<keyword evidence="11" id="KW-0325">Glycoprotein</keyword>
<keyword evidence="9" id="KW-0865">Zymogen</keyword>
<dbReference type="PROSITE" id="PS00134">
    <property type="entry name" value="TRYPSIN_HIS"/>
    <property type="match status" value="1"/>
</dbReference>
<dbReference type="Gene3D" id="2.40.10.10">
    <property type="entry name" value="Trypsin-like serine proteases"/>
    <property type="match status" value="4"/>
</dbReference>
<keyword evidence="7 13" id="KW-0720">Serine protease</keyword>
<evidence type="ECO:0000256" key="12">
    <source>
        <dbReference type="ARBA" id="ARBA00024195"/>
    </source>
</evidence>
<dbReference type="VEuPathDB" id="VectorBase:ACHR000495"/>
<evidence type="ECO:0000256" key="9">
    <source>
        <dbReference type="ARBA" id="ARBA00023145"/>
    </source>
</evidence>
<keyword evidence="18" id="KW-1185">Reference proteome</keyword>
<name>A0A182JPR1_9DIPT</name>
<evidence type="ECO:0000256" key="8">
    <source>
        <dbReference type="ARBA" id="ARBA00022859"/>
    </source>
</evidence>
<dbReference type="GO" id="GO:0035008">
    <property type="term" value="P:positive regulation of melanization defense response"/>
    <property type="evidence" value="ECO:0007669"/>
    <property type="project" value="UniProtKB-ARBA"/>
</dbReference>
<reference evidence="17" key="2">
    <citation type="submission" date="2020-05" db="UniProtKB">
        <authorList>
            <consortium name="EnsemblMetazoa"/>
        </authorList>
    </citation>
    <scope>IDENTIFICATION</scope>
    <source>
        <strain evidence="17">ACHKN1017</strain>
    </source>
</reference>
<sequence>MSGRFQSPISPLNFQHLPFATPWGSYYEYGGHPTGPQVYQYNQRVEHYRKVPDSVPASAGTINCRCTKLRYCTKILEMLRNPKPSYGSFNSKLKELACGYGSDNEPNICCPLDDSWLRDVVTEAEDHSSEENDSHDSAIGWDEGYTNRKSDQWSRERFKYIPMTSSGKDGKRISNTRTPTGNSNWWKQRPQNGNTIAQFEDPKTMKNCPPVIFPNEAEVTLRPTKAYVAPIMRTTKRPGVVLSSNRLAETTTTFPATTDLPPTTTITMTTELLTTVLPTVVPDQPMINAPLCGLSVNTRIIGGETEVPGQFPWMARLAYRNRTSGRVTYRCAGSLITNRHVITVAHCVTNLIDELQLVSIRLGDLECNAVTDPRCSARYQDFAIEQIIPHENYDVPKYANDIALIKLRETTETYNIISPLCLPTDQYAPYALNLTGQMGIIAGWGSTSNRSNTPSPTLQWLRLPIVDTAGCASAYARYSVNSRNPIIVSGNQMCAQGQENRDACQGDSGGPLMNEAISTRDRFVLLGLVSFGPRTCGVSNFPGVYTRISAYIDWILANVMQQCTLPDSTVGQCILLRNCNSLLALITKKPLPDADRTFLQRSQCGWSTADNHPLVCCPNSLVAPVRVGAGLLPAPGQCGIQTSDRIFGGVNTRIDEFPWIALLKYAKPNNVFGFHCGGVLINDRYVLTASHCVNGKDIPSTWNLAEVRLGEWDTSTAQDCEGLGDDVDCSPPPIDVPIEGKIPHPEYVPTSTEQYNDIALLRLQQSVPYSDFIKPICLPMQAELKARDYVGFRMQVAGWGRTATARFSNVKQKVAVDGVALDACNLVYQREQVLLRQSQLCAGGEAGKDSCQGDSGGPLTGIHTAGGLQYWYLIGLVSFGPTPCGQAGWPGVYTKVDQYVDWITATIVA</sequence>
<evidence type="ECO:0000256" key="6">
    <source>
        <dbReference type="ARBA" id="ARBA00022801"/>
    </source>
</evidence>
<dbReference type="PRINTS" id="PR00722">
    <property type="entry name" value="CHYMOTRYPSIN"/>
</dbReference>
<keyword evidence="10" id="KW-1015">Disulfide bond</keyword>
<dbReference type="InterPro" id="IPR009003">
    <property type="entry name" value="Peptidase_S1_PA"/>
</dbReference>
<keyword evidence="5" id="KW-0732">Signal</keyword>
<dbReference type="InterPro" id="IPR001314">
    <property type="entry name" value="Peptidase_S1A"/>
</dbReference>
<keyword evidence="6 13" id="KW-0378">Hydrolase</keyword>
<reference evidence="18" key="1">
    <citation type="submission" date="2013-03" db="EMBL/GenBank/DDBJ databases">
        <title>The Genome Sequence of Anopheles christyi ACHKN1017.</title>
        <authorList>
            <consortium name="The Broad Institute Genomics Platform"/>
            <person name="Neafsey D.E."/>
            <person name="Besansky N."/>
            <person name="Walker B."/>
            <person name="Young S.K."/>
            <person name="Zeng Q."/>
            <person name="Gargeya S."/>
            <person name="Fitzgerald M."/>
            <person name="Haas B."/>
            <person name="Abouelleil A."/>
            <person name="Allen A.W."/>
            <person name="Alvarado L."/>
            <person name="Arachchi H.M."/>
            <person name="Berlin A.M."/>
            <person name="Chapman S.B."/>
            <person name="Gainer-Dewar J."/>
            <person name="Goldberg J."/>
            <person name="Griggs A."/>
            <person name="Gujja S."/>
            <person name="Hansen M."/>
            <person name="Howarth C."/>
            <person name="Imamovic A."/>
            <person name="Ireland A."/>
            <person name="Larimer J."/>
            <person name="McCowan C."/>
            <person name="Murphy C."/>
            <person name="Pearson M."/>
            <person name="Poon T.W."/>
            <person name="Priest M."/>
            <person name="Roberts A."/>
            <person name="Saif S."/>
            <person name="Shea T."/>
            <person name="Sisk P."/>
            <person name="Sykes S."/>
            <person name="Wortman J."/>
            <person name="Nusbaum C."/>
            <person name="Birren B."/>
        </authorList>
    </citation>
    <scope>NUCLEOTIDE SEQUENCE [LARGE SCALE GENOMIC DNA]</scope>
    <source>
        <strain evidence="18">ACHKN1017</strain>
    </source>
</reference>
<dbReference type="PANTHER" id="PTHR24256">
    <property type="entry name" value="TRYPTASE-RELATED"/>
    <property type="match status" value="1"/>
</dbReference>
<evidence type="ECO:0000256" key="4">
    <source>
        <dbReference type="ARBA" id="ARBA00022670"/>
    </source>
</evidence>
<keyword evidence="8" id="KW-0391">Immunity</keyword>
<dbReference type="CDD" id="cd00190">
    <property type="entry name" value="Tryp_SPc"/>
    <property type="match status" value="2"/>
</dbReference>
<keyword evidence="3" id="KW-0399">Innate immunity</keyword>
<dbReference type="InterPro" id="IPR033116">
    <property type="entry name" value="TRYPSIN_SER"/>
</dbReference>
<evidence type="ECO:0000313" key="18">
    <source>
        <dbReference type="Proteomes" id="UP000075881"/>
    </source>
</evidence>
<comment type="subcellular location">
    <subcellularLocation>
        <location evidence="1">Secreted</location>
        <location evidence="1">Extracellular space</location>
    </subcellularLocation>
</comment>
<dbReference type="GO" id="GO:0006508">
    <property type="term" value="P:proteolysis"/>
    <property type="evidence" value="ECO:0007669"/>
    <property type="project" value="UniProtKB-KW"/>
</dbReference>
<feature type="domain" description="Peptidase S1" evidence="15">
    <location>
        <begin position="300"/>
        <end position="560"/>
    </location>
</feature>
<evidence type="ECO:0000256" key="13">
    <source>
        <dbReference type="RuleBase" id="RU363034"/>
    </source>
</evidence>
<evidence type="ECO:0000256" key="5">
    <source>
        <dbReference type="ARBA" id="ARBA00022729"/>
    </source>
</evidence>
<dbReference type="PROSITE" id="PS51888">
    <property type="entry name" value="CLIP"/>
    <property type="match status" value="1"/>
</dbReference>
<evidence type="ECO:0000256" key="2">
    <source>
        <dbReference type="ARBA" id="ARBA00022525"/>
    </source>
</evidence>
<proteinExistence type="inferred from homology"/>
<dbReference type="AlphaFoldDB" id="A0A182JPR1"/>
<dbReference type="GO" id="GO:0004252">
    <property type="term" value="F:serine-type endopeptidase activity"/>
    <property type="evidence" value="ECO:0007669"/>
    <property type="project" value="InterPro"/>
</dbReference>
<evidence type="ECO:0008006" key="19">
    <source>
        <dbReference type="Google" id="ProtNLM"/>
    </source>
</evidence>
<dbReference type="InterPro" id="IPR038565">
    <property type="entry name" value="CLIP_sf"/>
</dbReference>
<evidence type="ECO:0000259" key="15">
    <source>
        <dbReference type="PROSITE" id="PS50240"/>
    </source>
</evidence>
<dbReference type="FunFam" id="3.30.1640.30:FF:000001">
    <property type="entry name" value="Serine protease 7"/>
    <property type="match status" value="1"/>
</dbReference>
<evidence type="ECO:0000259" key="16">
    <source>
        <dbReference type="PROSITE" id="PS51888"/>
    </source>
</evidence>
<organism evidence="17 18">
    <name type="scientific">Anopheles christyi</name>
    <dbReference type="NCBI Taxonomy" id="43041"/>
    <lineage>
        <taxon>Eukaryota</taxon>
        <taxon>Metazoa</taxon>
        <taxon>Ecdysozoa</taxon>
        <taxon>Arthropoda</taxon>
        <taxon>Hexapoda</taxon>
        <taxon>Insecta</taxon>
        <taxon>Pterygota</taxon>
        <taxon>Neoptera</taxon>
        <taxon>Endopterygota</taxon>
        <taxon>Diptera</taxon>
        <taxon>Nematocera</taxon>
        <taxon>Culicoidea</taxon>
        <taxon>Culicidae</taxon>
        <taxon>Anophelinae</taxon>
        <taxon>Anopheles</taxon>
    </lineage>
</organism>
<feature type="region of interest" description="Disordered" evidence="14">
    <location>
        <begin position="164"/>
        <end position="190"/>
    </location>
</feature>
<dbReference type="InterPro" id="IPR051487">
    <property type="entry name" value="Ser/Thr_Proteases_Immune/Dev"/>
</dbReference>
<dbReference type="SMART" id="SM00680">
    <property type="entry name" value="CLIP"/>
    <property type="match status" value="1"/>
</dbReference>
<keyword evidence="4 13" id="KW-0645">Protease</keyword>
<evidence type="ECO:0000256" key="10">
    <source>
        <dbReference type="ARBA" id="ARBA00023157"/>
    </source>
</evidence>
<evidence type="ECO:0000256" key="7">
    <source>
        <dbReference type="ARBA" id="ARBA00022825"/>
    </source>
</evidence>
<dbReference type="FunFam" id="2.40.10.10:FF:000036">
    <property type="entry name" value="Trypsin beta"/>
    <property type="match status" value="1"/>
</dbReference>
<evidence type="ECO:0000256" key="3">
    <source>
        <dbReference type="ARBA" id="ARBA00022588"/>
    </source>
</evidence>
<keyword evidence="2" id="KW-0964">Secreted</keyword>
<dbReference type="Pfam" id="PF12032">
    <property type="entry name" value="CLIP"/>
    <property type="match status" value="2"/>
</dbReference>
<dbReference type="GO" id="GO:0045087">
    <property type="term" value="P:innate immune response"/>
    <property type="evidence" value="ECO:0007669"/>
    <property type="project" value="UniProtKB-KW"/>
</dbReference>
<dbReference type="STRING" id="43041.A0A182JPR1"/>
<feature type="domain" description="Clip" evidence="16">
    <location>
        <begin position="562"/>
        <end position="617"/>
    </location>
</feature>
<dbReference type="Gene3D" id="3.30.1640.30">
    <property type="match status" value="2"/>
</dbReference>
<dbReference type="GO" id="GO:0005576">
    <property type="term" value="C:extracellular region"/>
    <property type="evidence" value="ECO:0007669"/>
    <property type="project" value="UniProtKB-SubCell"/>
</dbReference>
<dbReference type="EnsemblMetazoa" id="ACHR000495-RA">
    <property type="protein sequence ID" value="ACHR000495-PA"/>
    <property type="gene ID" value="ACHR000495"/>
</dbReference>
<accession>A0A182JPR1</accession>
<dbReference type="Proteomes" id="UP000075881">
    <property type="component" value="Unassembled WGS sequence"/>
</dbReference>
<evidence type="ECO:0000256" key="11">
    <source>
        <dbReference type="ARBA" id="ARBA00023180"/>
    </source>
</evidence>
<protein>
    <recommendedName>
        <fullName evidence="19">CLIP domain-containing serine protease</fullName>
    </recommendedName>
</protein>
<feature type="compositionally biased region" description="Basic and acidic residues" evidence="14">
    <location>
        <begin position="123"/>
        <end position="136"/>
    </location>
</feature>
<dbReference type="InterPro" id="IPR001254">
    <property type="entry name" value="Trypsin_dom"/>
</dbReference>
<dbReference type="InterPro" id="IPR043504">
    <property type="entry name" value="Peptidase_S1_PA_chymotrypsin"/>
</dbReference>
<dbReference type="InterPro" id="IPR022700">
    <property type="entry name" value="CLIP"/>
</dbReference>
<dbReference type="InterPro" id="IPR018114">
    <property type="entry name" value="TRYPSIN_HIS"/>
</dbReference>
<dbReference type="FunFam" id="2.40.10.10:FF:000028">
    <property type="entry name" value="Serine protease easter"/>
    <property type="match status" value="2"/>
</dbReference>
<dbReference type="PROSITE" id="PS00135">
    <property type="entry name" value="TRYPSIN_SER"/>
    <property type="match status" value="2"/>
</dbReference>
<feature type="region of interest" description="Disordered" evidence="14">
    <location>
        <begin position="123"/>
        <end position="145"/>
    </location>
</feature>
<dbReference type="PROSITE" id="PS50240">
    <property type="entry name" value="TRYPSIN_DOM"/>
    <property type="match status" value="2"/>
</dbReference>
<evidence type="ECO:0000256" key="1">
    <source>
        <dbReference type="ARBA" id="ARBA00004239"/>
    </source>
</evidence>
<dbReference type="Pfam" id="PF00089">
    <property type="entry name" value="Trypsin"/>
    <property type="match status" value="2"/>
</dbReference>
<evidence type="ECO:0000313" key="17">
    <source>
        <dbReference type="EnsemblMetazoa" id="ACHR000495-PA"/>
    </source>
</evidence>
<dbReference type="SMART" id="SM00020">
    <property type="entry name" value="Tryp_SPc"/>
    <property type="match status" value="2"/>
</dbReference>
<evidence type="ECO:0000256" key="14">
    <source>
        <dbReference type="SAM" id="MobiDB-lite"/>
    </source>
</evidence>
<comment type="similarity">
    <text evidence="12">Belongs to the peptidase S1 family. CLIP subfamily.</text>
</comment>
<feature type="domain" description="Peptidase S1" evidence="15">
    <location>
        <begin position="646"/>
        <end position="908"/>
    </location>
</feature>
<dbReference type="SUPFAM" id="SSF50494">
    <property type="entry name" value="Trypsin-like serine proteases"/>
    <property type="match status" value="2"/>
</dbReference>
<dbReference type="FunFam" id="2.40.10.10:FF:000084">
    <property type="entry name" value="Serine protease easter"/>
    <property type="match status" value="1"/>
</dbReference>